<comment type="cofactor">
    <cofactor evidence="1 18">
        <name>Mg(2+)</name>
        <dbReference type="ChEBI" id="CHEBI:18420"/>
    </cofactor>
</comment>
<evidence type="ECO:0000259" key="22">
    <source>
        <dbReference type="Pfam" id="PF16212"/>
    </source>
</evidence>
<evidence type="ECO:0000313" key="24">
    <source>
        <dbReference type="Proteomes" id="UP000253664"/>
    </source>
</evidence>
<dbReference type="SFLD" id="SFLDG00002">
    <property type="entry name" value="C1.7:_P-type_atpase_like"/>
    <property type="match status" value="1"/>
</dbReference>
<dbReference type="SUPFAM" id="SSF56784">
    <property type="entry name" value="HAD-like"/>
    <property type="match status" value="1"/>
</dbReference>
<evidence type="ECO:0000256" key="20">
    <source>
        <dbReference type="SAM" id="MobiDB-lite"/>
    </source>
</evidence>
<reference evidence="23 24" key="1">
    <citation type="journal article" date="2015" name="BMC Genomics">
        <title>Insights from the genome of Ophiocordyceps polyrhachis-furcata to pathogenicity and host specificity in insect fungi.</title>
        <authorList>
            <person name="Wichadakul D."/>
            <person name="Kobmoo N."/>
            <person name="Ingsriswang S."/>
            <person name="Tangphatsornruang S."/>
            <person name="Chantasingh D."/>
            <person name="Luangsa-ard J.J."/>
            <person name="Eurwilaichitr L."/>
        </authorList>
    </citation>
    <scope>NUCLEOTIDE SEQUENCE [LARGE SCALE GENOMIC DNA]</scope>
    <source>
        <strain evidence="23 24">BCC 54312</strain>
    </source>
</reference>
<evidence type="ECO:0000256" key="15">
    <source>
        <dbReference type="ARBA" id="ARBA00049128"/>
    </source>
</evidence>
<feature type="binding site" evidence="18">
    <location>
        <position position="604"/>
    </location>
    <ligand>
        <name>Mg(2+)</name>
        <dbReference type="ChEBI" id="CHEBI:18420"/>
    </ligand>
</feature>
<name>A0A367KZU3_9HYPO</name>
<feature type="region of interest" description="Disordered" evidence="20">
    <location>
        <begin position="357"/>
        <end position="376"/>
    </location>
</feature>
<feature type="domain" description="P-type ATPase N-terminal" evidence="21">
    <location>
        <begin position="155"/>
        <end position="208"/>
    </location>
</feature>
<feature type="transmembrane region" description="Helical" evidence="19">
    <location>
        <begin position="1093"/>
        <end position="1112"/>
    </location>
</feature>
<feature type="binding site" evidence="17">
    <location>
        <position position="604"/>
    </location>
    <ligand>
        <name>ATP</name>
        <dbReference type="ChEBI" id="CHEBI:30616"/>
    </ligand>
</feature>
<evidence type="ECO:0000256" key="8">
    <source>
        <dbReference type="ARBA" id="ARBA00022840"/>
    </source>
</evidence>
<dbReference type="SFLD" id="SFLDS00003">
    <property type="entry name" value="Haloacid_Dehalogenase"/>
    <property type="match status" value="1"/>
</dbReference>
<dbReference type="Pfam" id="PF16212">
    <property type="entry name" value="PhoLip_ATPase_C"/>
    <property type="match status" value="1"/>
</dbReference>
<feature type="region of interest" description="Disordered" evidence="20">
    <location>
        <begin position="1"/>
        <end position="149"/>
    </location>
</feature>
<dbReference type="FunFam" id="3.40.1110.10:FF:000067">
    <property type="entry name" value="Phospholipid-transporting ATPase"/>
    <property type="match status" value="1"/>
</dbReference>
<evidence type="ECO:0000256" key="3">
    <source>
        <dbReference type="ARBA" id="ARBA00008109"/>
    </source>
</evidence>
<dbReference type="InterPro" id="IPR032631">
    <property type="entry name" value="P-type_ATPase_N"/>
</dbReference>
<evidence type="ECO:0000256" key="9">
    <source>
        <dbReference type="ARBA" id="ARBA00022842"/>
    </source>
</evidence>
<dbReference type="STRING" id="1330021.A0A367KZU3"/>
<evidence type="ECO:0000256" key="12">
    <source>
        <dbReference type="ARBA" id="ARBA00023055"/>
    </source>
</evidence>
<dbReference type="SUPFAM" id="SSF81660">
    <property type="entry name" value="Metal cation-transporting ATPase, ATP-binding domain N"/>
    <property type="match status" value="1"/>
</dbReference>
<keyword evidence="12" id="KW-0445">Lipid transport</keyword>
<organism evidence="23 24">
    <name type="scientific">Ophiocordyceps polyrhachis-furcata BCC 54312</name>
    <dbReference type="NCBI Taxonomy" id="1330021"/>
    <lineage>
        <taxon>Eukaryota</taxon>
        <taxon>Fungi</taxon>
        <taxon>Dikarya</taxon>
        <taxon>Ascomycota</taxon>
        <taxon>Pezizomycotina</taxon>
        <taxon>Sordariomycetes</taxon>
        <taxon>Hypocreomycetidae</taxon>
        <taxon>Hypocreales</taxon>
        <taxon>Ophiocordycipitaceae</taxon>
        <taxon>Ophiocordyceps</taxon>
    </lineage>
</organism>
<dbReference type="InterPro" id="IPR036412">
    <property type="entry name" value="HAD-like_sf"/>
</dbReference>
<accession>A0A367KZU3</accession>
<keyword evidence="24" id="KW-1185">Reference proteome</keyword>
<dbReference type="Pfam" id="PF13246">
    <property type="entry name" value="Cation_ATPase"/>
    <property type="match status" value="1"/>
</dbReference>
<keyword evidence="8 17" id="KW-0067">ATP-binding</keyword>
<keyword evidence="11 19" id="KW-1133">Transmembrane helix</keyword>
<comment type="caution">
    <text evidence="23">The sequence shown here is derived from an EMBL/GenBank/DDBJ whole genome shotgun (WGS) entry which is preliminary data.</text>
</comment>
<feature type="transmembrane region" description="Helical" evidence="19">
    <location>
        <begin position="1137"/>
        <end position="1159"/>
    </location>
</feature>
<dbReference type="FunFam" id="1.20.1110.10:FF:000048">
    <property type="entry name" value="Phospholipid-transporting ATPase"/>
    <property type="match status" value="1"/>
</dbReference>
<dbReference type="InterPro" id="IPR006539">
    <property type="entry name" value="P-type_ATPase_IV"/>
</dbReference>
<keyword evidence="9 18" id="KW-0460">Magnesium</keyword>
<feature type="transmembrane region" description="Helical" evidence="19">
    <location>
        <begin position="211"/>
        <end position="228"/>
    </location>
</feature>
<feature type="transmembrane region" description="Helical" evidence="19">
    <location>
        <begin position="1222"/>
        <end position="1243"/>
    </location>
</feature>
<feature type="binding site" evidence="17">
    <location>
        <position position="895"/>
    </location>
    <ligand>
        <name>ATP</name>
        <dbReference type="ChEBI" id="CHEBI:30616"/>
    </ligand>
</feature>
<dbReference type="GO" id="GO:0005802">
    <property type="term" value="C:trans-Golgi network"/>
    <property type="evidence" value="ECO:0007669"/>
    <property type="project" value="TreeGrafter"/>
</dbReference>
<feature type="binding site" evidence="17">
    <location>
        <position position="814"/>
    </location>
    <ligand>
        <name>ATP</name>
        <dbReference type="ChEBI" id="CHEBI:30616"/>
    </ligand>
</feature>
<evidence type="ECO:0000256" key="7">
    <source>
        <dbReference type="ARBA" id="ARBA00022741"/>
    </source>
</evidence>
<dbReference type="GO" id="GO:0140326">
    <property type="term" value="F:ATPase-coupled intramembrane lipid transporter activity"/>
    <property type="evidence" value="ECO:0007669"/>
    <property type="project" value="UniProtKB-EC"/>
</dbReference>
<dbReference type="AlphaFoldDB" id="A0A367KZU3"/>
<gene>
    <name evidence="23" type="ORF">L249_5733</name>
</gene>
<dbReference type="PROSITE" id="PS00154">
    <property type="entry name" value="ATPASE_E1_E2"/>
    <property type="match status" value="1"/>
</dbReference>
<feature type="region of interest" description="Disordered" evidence="20">
    <location>
        <begin position="261"/>
        <end position="308"/>
    </location>
</feature>
<keyword evidence="6 18" id="KW-0479">Metal-binding</keyword>
<dbReference type="InterPro" id="IPR023298">
    <property type="entry name" value="ATPase_P-typ_TM_dom_sf"/>
</dbReference>
<feature type="binding site" evidence="17">
    <location>
        <position position="603"/>
    </location>
    <ligand>
        <name>ATP</name>
        <dbReference type="ChEBI" id="CHEBI:30616"/>
    </ligand>
</feature>
<evidence type="ECO:0000256" key="10">
    <source>
        <dbReference type="ARBA" id="ARBA00022967"/>
    </source>
</evidence>
<evidence type="ECO:0000256" key="13">
    <source>
        <dbReference type="ARBA" id="ARBA00023136"/>
    </source>
</evidence>
<dbReference type="InterPro" id="IPR018303">
    <property type="entry name" value="ATPase_P-typ_P_site"/>
</dbReference>
<evidence type="ECO:0000256" key="2">
    <source>
        <dbReference type="ARBA" id="ARBA00004337"/>
    </source>
</evidence>
<dbReference type="GO" id="GO:0045332">
    <property type="term" value="P:phospholipid translocation"/>
    <property type="evidence" value="ECO:0007669"/>
    <property type="project" value="TreeGrafter"/>
</dbReference>
<feature type="binding site" evidence="17">
    <location>
        <position position="707"/>
    </location>
    <ligand>
        <name>ATP</name>
        <dbReference type="ChEBI" id="CHEBI:30616"/>
    </ligand>
</feature>
<dbReference type="InterPro" id="IPR001757">
    <property type="entry name" value="P_typ_ATPase"/>
</dbReference>
<feature type="compositionally biased region" description="Basic residues" evidence="20">
    <location>
        <begin position="66"/>
        <end position="75"/>
    </location>
</feature>
<feature type="binding site" evidence="18">
    <location>
        <position position="602"/>
    </location>
    <ligand>
        <name>Mg(2+)</name>
        <dbReference type="ChEBI" id="CHEBI:18420"/>
    </ligand>
</feature>
<dbReference type="GO" id="GO:0005886">
    <property type="term" value="C:plasma membrane"/>
    <property type="evidence" value="ECO:0007669"/>
    <property type="project" value="TreeGrafter"/>
</dbReference>
<dbReference type="OrthoDB" id="377733at2759"/>
<dbReference type="GO" id="GO:0000287">
    <property type="term" value="F:magnesium ion binding"/>
    <property type="evidence" value="ECO:0007669"/>
    <property type="project" value="UniProtKB-UniRule"/>
</dbReference>
<dbReference type="GO" id="GO:0010008">
    <property type="term" value="C:endosome membrane"/>
    <property type="evidence" value="ECO:0007669"/>
    <property type="project" value="UniProtKB-SubCell"/>
</dbReference>
<dbReference type="EC" id="7.6.2.1" evidence="19"/>
<proteinExistence type="inferred from homology"/>
<dbReference type="SFLD" id="SFLDF00027">
    <property type="entry name" value="p-type_atpase"/>
    <property type="match status" value="1"/>
</dbReference>
<comment type="similarity">
    <text evidence="3 19">Belongs to the cation transport ATPase (P-type) (TC 3.A.3) family. Type IV subfamily.</text>
</comment>
<comment type="catalytic activity">
    <reaction evidence="14 19">
        <text>ATP + H2O + phospholipidSide 1 = ADP + phosphate + phospholipidSide 2.</text>
        <dbReference type="EC" id="7.6.2.1"/>
    </reaction>
</comment>
<feature type="transmembrane region" description="Helical" evidence="19">
    <location>
        <begin position="1171"/>
        <end position="1189"/>
    </location>
</feature>
<feature type="compositionally biased region" description="Basic and acidic residues" evidence="20">
    <location>
        <begin position="129"/>
        <end position="141"/>
    </location>
</feature>
<dbReference type="PANTHER" id="PTHR24092:SF5">
    <property type="entry name" value="PHOSPHOLIPID-TRANSPORTING ATPASE"/>
    <property type="match status" value="1"/>
</dbReference>
<dbReference type="Pfam" id="PF16209">
    <property type="entry name" value="PhoLip_ATPase_N"/>
    <property type="match status" value="1"/>
</dbReference>
<evidence type="ECO:0000256" key="19">
    <source>
        <dbReference type="RuleBase" id="RU362033"/>
    </source>
</evidence>
<evidence type="ECO:0000256" key="5">
    <source>
        <dbReference type="ARBA" id="ARBA00022692"/>
    </source>
</evidence>
<dbReference type="PANTHER" id="PTHR24092">
    <property type="entry name" value="PROBABLE PHOSPHOLIPID-TRANSPORTING ATPASE"/>
    <property type="match status" value="1"/>
</dbReference>
<feature type="binding site" evidence="18">
    <location>
        <position position="1003"/>
    </location>
    <ligand>
        <name>Mg(2+)</name>
        <dbReference type="ChEBI" id="CHEBI:18420"/>
    </ligand>
</feature>
<comment type="subcellular location">
    <subcellularLocation>
        <location evidence="2">Endosome membrane</location>
        <topology evidence="2">Multi-pass membrane protein</topology>
    </subcellularLocation>
    <subcellularLocation>
        <location evidence="19">Membrane</location>
        <topology evidence="19">Multi-pass membrane protein</topology>
    </subcellularLocation>
</comment>
<dbReference type="InterPro" id="IPR023214">
    <property type="entry name" value="HAD_sf"/>
</dbReference>
<feature type="binding site" evidence="18">
    <location>
        <position position="1007"/>
    </location>
    <ligand>
        <name>Mg(2+)</name>
        <dbReference type="ChEBI" id="CHEBI:18420"/>
    </ligand>
</feature>
<dbReference type="SUPFAM" id="SSF81665">
    <property type="entry name" value="Calcium ATPase, transmembrane domain M"/>
    <property type="match status" value="1"/>
</dbReference>
<dbReference type="Gene3D" id="2.70.150.10">
    <property type="entry name" value="Calcium-transporting ATPase, cytoplasmic transduction domain A"/>
    <property type="match status" value="1"/>
</dbReference>
<evidence type="ECO:0000256" key="11">
    <source>
        <dbReference type="ARBA" id="ARBA00022989"/>
    </source>
</evidence>
<dbReference type="Gene3D" id="3.40.1110.10">
    <property type="entry name" value="Calcium-transporting ATPase, cytoplasmic domain N"/>
    <property type="match status" value="1"/>
</dbReference>
<dbReference type="NCBIfam" id="TIGR01494">
    <property type="entry name" value="ATPase_P-type"/>
    <property type="match status" value="2"/>
</dbReference>
<evidence type="ECO:0000256" key="17">
    <source>
        <dbReference type="PIRSR" id="PIRSR606539-2"/>
    </source>
</evidence>
<evidence type="ECO:0000256" key="4">
    <source>
        <dbReference type="ARBA" id="ARBA00022448"/>
    </source>
</evidence>
<dbReference type="InterPro" id="IPR023299">
    <property type="entry name" value="ATPase_P-typ_cyto_dom_N"/>
</dbReference>
<evidence type="ECO:0000259" key="21">
    <source>
        <dbReference type="Pfam" id="PF16209"/>
    </source>
</evidence>
<evidence type="ECO:0000256" key="14">
    <source>
        <dbReference type="ARBA" id="ARBA00034036"/>
    </source>
</evidence>
<feature type="binding site" evidence="17">
    <location>
        <position position="785"/>
    </location>
    <ligand>
        <name>ATP</name>
        <dbReference type="ChEBI" id="CHEBI:30616"/>
    </ligand>
</feature>
<dbReference type="Gene3D" id="3.40.50.1000">
    <property type="entry name" value="HAD superfamily/HAD-like"/>
    <property type="match status" value="1"/>
</dbReference>
<keyword evidence="4" id="KW-0813">Transport</keyword>
<dbReference type="Proteomes" id="UP000253664">
    <property type="component" value="Unassembled WGS sequence"/>
</dbReference>
<dbReference type="InterPro" id="IPR044492">
    <property type="entry name" value="P_typ_ATPase_HD_dom"/>
</dbReference>
<evidence type="ECO:0000313" key="23">
    <source>
        <dbReference type="EMBL" id="RCI07684.1"/>
    </source>
</evidence>
<feature type="binding site" evidence="17">
    <location>
        <position position="983"/>
    </location>
    <ligand>
        <name>ATP</name>
        <dbReference type="ChEBI" id="CHEBI:30616"/>
    </ligand>
</feature>
<evidence type="ECO:0000256" key="18">
    <source>
        <dbReference type="PIRSR" id="PIRSR606539-3"/>
    </source>
</evidence>
<protein>
    <recommendedName>
        <fullName evidence="19">Phospholipid-transporting ATPase</fullName>
        <ecNumber evidence="19">7.6.2.1</ecNumber>
    </recommendedName>
</protein>
<evidence type="ECO:0000256" key="6">
    <source>
        <dbReference type="ARBA" id="ARBA00022723"/>
    </source>
</evidence>
<dbReference type="GO" id="GO:0016887">
    <property type="term" value="F:ATP hydrolysis activity"/>
    <property type="evidence" value="ECO:0007669"/>
    <property type="project" value="InterPro"/>
</dbReference>
<sequence>MPPSPPYRAPDSPTPDSDSDLDLELAIAELDPISTEPPPTAVSRRRPSTAEQRTSRIALRNLRMGSLRRAHKRGRGYGDLGAPRDHSTDTDGFSSGNGDDDVPLLGGEQPSHPPRRRESRVRLPAFMSRTEDDGPRDKPEDDASTSRTVVVGSSQATRFPANLVSNAKYTALTFLPVTLYNEFSFFFNMYFLLVALSQAIPALRIGYLSTYIAPLAFVLLITMGKEAYDDIERRRRDTEANSEPYRVLAFGDLESNASLLRPRRPLKSDTMRRGSRRSRRNDLSDIQEENDPVQAVTPSSHVQEVSRKSKDLKVGQVLKLSKGQRVPADVVILQCCTSDGCAAKEPAEEEALLALSEEGQASKGKQPAAEALMHEPETGTVGETFIRTDQLDGETDWKLRLASPLTQNLSPEEFVRLRVTGGKPDKRVNEFFGTLELLPPRQEATSSQEEENAKSWALSIDNTAWANTVIASQGTTLAVIMYTGPQTRSALSTAPSRSKTGLLEYEINSLTKILCALTLALSIILVALQGFEKTGGNIWYIKIMRFLVLFSTIVPISLRVNLDLGKSAYSRFIQNDPGIPGAVVRTSTIPEDLGRIEYLLSDKTGTLTQNDMELKKVHVGTVSYANEAMDEVAAYVRQGFCNNTTNQLVTPSYSAAVNVGTTRTRRDIASRVRDVVLALALCHNVTPTVDNEDGRQVTSYQASSPDEIAIVKWAESVGLKLASRDRKSMTLQSTESGRTVVCVRILDVFPFTSDGKRMGIIVQFQEDASVGNADLGNGEIWFYQKGADTVMSSIVAANDWLDEETANMAREGLRTLVVGRKKLSAQQYREFSSRHHDASLALAGRDAGLQAVVSRYLEVDLELLGVTGVEDKLQRDVKPSLELLRNAGIKIWMLTGDKVETARCVAVSSKLVARGQYIYTVARLKKKDYARDHLDFLRSKTDACLLIDGESLALLLTHFRLDFISIAVQLPTVVACRCSPTQKAEVAKLIKDYTKKRVCCIGDGGNDVSMIQAADVGVGIVGKEGRQASLAADFSIEHFCHLVKLLVWHGRNSYKRSAKLAQFVIHRGLIIAVCQTMYSIALKFEPEGLYKDWLLVGYATVYTAAPVLSLVLDQDVDENVANLYPELYKELTSGRSLSYRTFFVWVLVSIYQGGMIQGLSQLLTEVDGPRMVAVSYTVLVLNELVMVAIEITTWHPVMIISILGTFFIFAGSVPFLGGYFDLKFIITLGFFWRILAIGAISLVPPYAGKLIRRAIKPPSYRKVQSR</sequence>
<comment type="catalytic activity">
    <reaction evidence="15">
        <text>a 1,2-diacyl-sn-glycero-3-phosphoethanolamine(out) + ATP + H2O = a 1,2-diacyl-sn-glycero-3-phosphoethanolamine(in) + ADP + phosphate + H(+)</text>
        <dbReference type="Rhea" id="RHEA:66132"/>
        <dbReference type="ChEBI" id="CHEBI:15377"/>
        <dbReference type="ChEBI" id="CHEBI:15378"/>
        <dbReference type="ChEBI" id="CHEBI:30616"/>
        <dbReference type="ChEBI" id="CHEBI:43474"/>
        <dbReference type="ChEBI" id="CHEBI:64612"/>
        <dbReference type="ChEBI" id="CHEBI:456216"/>
    </reaction>
    <physiologicalReaction direction="left-to-right" evidence="15">
        <dbReference type="Rhea" id="RHEA:66133"/>
    </physiologicalReaction>
</comment>
<feature type="binding site" evidence="17">
    <location>
        <position position="602"/>
    </location>
    <ligand>
        <name>ATP</name>
        <dbReference type="ChEBI" id="CHEBI:30616"/>
    </ligand>
</feature>
<feature type="binding site" evidence="17">
    <location>
        <position position="896"/>
    </location>
    <ligand>
        <name>ATP</name>
        <dbReference type="ChEBI" id="CHEBI:30616"/>
    </ligand>
</feature>
<dbReference type="FunFam" id="3.40.50.1000:FF:000009">
    <property type="entry name" value="Phospholipid-transporting ATPase"/>
    <property type="match status" value="1"/>
</dbReference>
<feature type="binding site" evidence="17">
    <location>
        <position position="977"/>
    </location>
    <ligand>
        <name>ATP</name>
        <dbReference type="ChEBI" id="CHEBI:30616"/>
    </ligand>
</feature>
<dbReference type="PRINTS" id="PR00119">
    <property type="entry name" value="CATATPASE"/>
</dbReference>
<feature type="binding site" evidence="17">
    <location>
        <position position="751"/>
    </location>
    <ligand>
        <name>ATP</name>
        <dbReference type="ChEBI" id="CHEBI:30616"/>
    </ligand>
</feature>
<feature type="transmembrane region" description="Helical" evidence="19">
    <location>
        <begin position="1196"/>
        <end position="1216"/>
    </location>
</feature>
<feature type="active site" description="4-aspartylphosphate intermediate" evidence="16">
    <location>
        <position position="602"/>
    </location>
</feature>
<keyword evidence="10 19" id="KW-1278">Translocase</keyword>
<dbReference type="GO" id="GO:0006897">
    <property type="term" value="P:endocytosis"/>
    <property type="evidence" value="ECO:0007669"/>
    <property type="project" value="TreeGrafter"/>
</dbReference>
<feature type="binding site" evidence="17">
    <location>
        <position position="1006"/>
    </location>
    <ligand>
        <name>ATP</name>
        <dbReference type="ChEBI" id="CHEBI:30616"/>
    </ligand>
</feature>
<dbReference type="GO" id="GO:0005524">
    <property type="term" value="F:ATP binding"/>
    <property type="evidence" value="ECO:0007669"/>
    <property type="project" value="UniProtKB-UniRule"/>
</dbReference>
<dbReference type="GO" id="GO:0006890">
    <property type="term" value="P:retrograde vesicle-mediated transport, Golgi to endoplasmic reticulum"/>
    <property type="evidence" value="ECO:0007669"/>
    <property type="project" value="TreeGrafter"/>
</dbReference>
<dbReference type="NCBIfam" id="TIGR01652">
    <property type="entry name" value="ATPase-Plipid"/>
    <property type="match status" value="1"/>
</dbReference>
<keyword evidence="5 19" id="KW-0812">Transmembrane</keyword>
<keyword evidence="7 17" id="KW-0547">Nucleotide-binding</keyword>
<dbReference type="InterPro" id="IPR032630">
    <property type="entry name" value="P_typ_ATPase_c"/>
</dbReference>
<dbReference type="EMBL" id="LKCN02000024">
    <property type="protein sequence ID" value="RCI07684.1"/>
    <property type="molecule type" value="Genomic_DNA"/>
</dbReference>
<keyword evidence="13 19" id="KW-0472">Membrane</keyword>
<feature type="domain" description="P-type ATPase C-terminal" evidence="22">
    <location>
        <begin position="1030"/>
        <end position="1257"/>
    </location>
</feature>
<evidence type="ECO:0000256" key="16">
    <source>
        <dbReference type="PIRSR" id="PIRSR606539-1"/>
    </source>
</evidence>
<evidence type="ECO:0000256" key="1">
    <source>
        <dbReference type="ARBA" id="ARBA00001946"/>
    </source>
</evidence>
<feature type="binding site" evidence="17">
    <location>
        <position position="1007"/>
    </location>
    <ligand>
        <name>ATP</name>
        <dbReference type="ChEBI" id="CHEBI:30616"/>
    </ligand>
</feature>
<feature type="binding site" evidence="17">
    <location>
        <position position="897"/>
    </location>
    <ligand>
        <name>ATP</name>
        <dbReference type="ChEBI" id="CHEBI:30616"/>
    </ligand>
</feature>